<evidence type="ECO:0000313" key="3">
    <source>
        <dbReference type="Proteomes" id="UP000185860"/>
    </source>
</evidence>
<evidence type="ECO:0000256" key="1">
    <source>
        <dbReference type="SAM" id="SignalP"/>
    </source>
</evidence>
<accession>A0A1U7INF9</accession>
<dbReference type="AlphaFoldDB" id="A0A1U7INF9"/>
<protein>
    <recommendedName>
        <fullName evidence="4">DUF3718 domain-containing protein</fullName>
    </recommendedName>
</protein>
<feature type="signal peptide" evidence="1">
    <location>
        <begin position="1"/>
        <end position="23"/>
    </location>
</feature>
<evidence type="ECO:0000313" key="2">
    <source>
        <dbReference type="EMBL" id="OKH38802.1"/>
    </source>
</evidence>
<proteinExistence type="predicted"/>
<keyword evidence="1" id="KW-0732">Signal</keyword>
<comment type="caution">
    <text evidence="2">The sequence shown here is derived from an EMBL/GenBank/DDBJ whole genome shotgun (WGS) entry which is preliminary data.</text>
</comment>
<sequence>MNITKFMLPLAIASSLISQTALAGGTLGLDEIMPLVRQSSKLNTEVSTALRQAGKNPSDITCVGVRLGSQFGPLSAYRVAPFECNFGNKKTLRIEAENLVSLRNGHSIFLTQFSELQPKPEQAKLVFRLKSWNWE</sequence>
<dbReference type="RefSeq" id="WP_073593214.1">
    <property type="nucleotide sequence ID" value="NZ_MRCE01000007.1"/>
</dbReference>
<name>A0A1U7INF9_9CYAN</name>
<dbReference type="Proteomes" id="UP000185860">
    <property type="component" value="Unassembled WGS sequence"/>
</dbReference>
<organism evidence="2 3">
    <name type="scientific">[Phormidium ambiguum] IAM M-71</name>
    <dbReference type="NCBI Taxonomy" id="454136"/>
    <lineage>
        <taxon>Bacteria</taxon>
        <taxon>Bacillati</taxon>
        <taxon>Cyanobacteriota</taxon>
        <taxon>Cyanophyceae</taxon>
        <taxon>Oscillatoriophycideae</taxon>
        <taxon>Aerosakkonematales</taxon>
        <taxon>Aerosakkonemataceae</taxon>
        <taxon>Floridanema</taxon>
    </lineage>
</organism>
<dbReference type="OrthoDB" id="9948022at2"/>
<dbReference type="EMBL" id="MRCE01000007">
    <property type="protein sequence ID" value="OKH38802.1"/>
    <property type="molecule type" value="Genomic_DNA"/>
</dbReference>
<feature type="chain" id="PRO_5013137993" description="DUF3718 domain-containing protein" evidence="1">
    <location>
        <begin position="24"/>
        <end position="135"/>
    </location>
</feature>
<evidence type="ECO:0008006" key="4">
    <source>
        <dbReference type="Google" id="ProtNLM"/>
    </source>
</evidence>
<reference evidence="2 3" key="1">
    <citation type="submission" date="2016-11" db="EMBL/GenBank/DDBJ databases">
        <title>Draft Genome Sequences of Nine Cyanobacterial Strains from Diverse Habitats.</title>
        <authorList>
            <person name="Zhu T."/>
            <person name="Hou S."/>
            <person name="Lu X."/>
            <person name="Hess W.R."/>
        </authorList>
    </citation>
    <scope>NUCLEOTIDE SEQUENCE [LARGE SCALE GENOMIC DNA]</scope>
    <source>
        <strain evidence="2 3">IAM M-71</strain>
    </source>
</reference>
<dbReference type="STRING" id="454136.NIES2119_09450"/>
<gene>
    <name evidence="2" type="ORF">NIES2119_09450</name>
</gene>